<dbReference type="Proteomes" id="UP001164929">
    <property type="component" value="Chromosome 12"/>
</dbReference>
<sequence length="32" mass="3657">MVLDSFVLAWRHLHMCLSTKTITTARQAFAAH</sequence>
<evidence type="ECO:0000313" key="1">
    <source>
        <dbReference type="EMBL" id="KAJ6977480.1"/>
    </source>
</evidence>
<reference evidence="1" key="1">
    <citation type="journal article" date="2023" name="Mol. Ecol. Resour.">
        <title>Chromosome-level genome assembly of a triploid poplar Populus alba 'Berolinensis'.</title>
        <authorList>
            <person name="Chen S."/>
            <person name="Yu Y."/>
            <person name="Wang X."/>
            <person name="Wang S."/>
            <person name="Zhang T."/>
            <person name="Zhou Y."/>
            <person name="He R."/>
            <person name="Meng N."/>
            <person name="Wang Y."/>
            <person name="Liu W."/>
            <person name="Liu Z."/>
            <person name="Liu J."/>
            <person name="Guo Q."/>
            <person name="Huang H."/>
            <person name="Sederoff R.R."/>
            <person name="Wang G."/>
            <person name="Qu G."/>
            <person name="Chen S."/>
        </authorList>
    </citation>
    <scope>NUCLEOTIDE SEQUENCE</scope>
    <source>
        <strain evidence="1">SC-2020</strain>
    </source>
</reference>
<evidence type="ECO:0000313" key="2">
    <source>
        <dbReference type="Proteomes" id="UP001164929"/>
    </source>
</evidence>
<dbReference type="AlphaFoldDB" id="A0AAD6Q4D8"/>
<accession>A0AAD6Q4D8</accession>
<name>A0AAD6Q4D8_9ROSI</name>
<gene>
    <name evidence="1" type="ORF">NC653_029400</name>
</gene>
<dbReference type="EMBL" id="JAQIZT010000012">
    <property type="protein sequence ID" value="KAJ6977480.1"/>
    <property type="molecule type" value="Genomic_DNA"/>
</dbReference>
<keyword evidence="2" id="KW-1185">Reference proteome</keyword>
<comment type="caution">
    <text evidence="1">The sequence shown here is derived from an EMBL/GenBank/DDBJ whole genome shotgun (WGS) entry which is preliminary data.</text>
</comment>
<protein>
    <submittedName>
        <fullName evidence="1">Uncharacterized protein</fullName>
    </submittedName>
</protein>
<proteinExistence type="predicted"/>
<organism evidence="1 2">
    <name type="scientific">Populus alba x Populus x berolinensis</name>
    <dbReference type="NCBI Taxonomy" id="444605"/>
    <lineage>
        <taxon>Eukaryota</taxon>
        <taxon>Viridiplantae</taxon>
        <taxon>Streptophyta</taxon>
        <taxon>Embryophyta</taxon>
        <taxon>Tracheophyta</taxon>
        <taxon>Spermatophyta</taxon>
        <taxon>Magnoliopsida</taxon>
        <taxon>eudicotyledons</taxon>
        <taxon>Gunneridae</taxon>
        <taxon>Pentapetalae</taxon>
        <taxon>rosids</taxon>
        <taxon>fabids</taxon>
        <taxon>Malpighiales</taxon>
        <taxon>Salicaceae</taxon>
        <taxon>Saliceae</taxon>
        <taxon>Populus</taxon>
    </lineage>
</organism>